<protein>
    <recommendedName>
        <fullName evidence="4">YtxH-like protein</fullName>
    </recommendedName>
</protein>
<name>A0A9W6KGL9_9ACTN</name>
<dbReference type="Proteomes" id="UP001143480">
    <property type="component" value="Unassembled WGS sequence"/>
</dbReference>
<organism evidence="2 3">
    <name type="scientific">Dactylosporangium matsuzakiense</name>
    <dbReference type="NCBI Taxonomy" id="53360"/>
    <lineage>
        <taxon>Bacteria</taxon>
        <taxon>Bacillati</taxon>
        <taxon>Actinomycetota</taxon>
        <taxon>Actinomycetes</taxon>
        <taxon>Micromonosporales</taxon>
        <taxon>Micromonosporaceae</taxon>
        <taxon>Dactylosporangium</taxon>
    </lineage>
</organism>
<proteinExistence type="predicted"/>
<feature type="region of interest" description="Disordered" evidence="1">
    <location>
        <begin position="53"/>
        <end position="109"/>
    </location>
</feature>
<evidence type="ECO:0000313" key="2">
    <source>
        <dbReference type="EMBL" id="GLL01148.1"/>
    </source>
</evidence>
<evidence type="ECO:0008006" key="4">
    <source>
        <dbReference type="Google" id="ProtNLM"/>
    </source>
</evidence>
<reference evidence="2" key="2">
    <citation type="submission" date="2023-01" db="EMBL/GenBank/DDBJ databases">
        <authorList>
            <person name="Sun Q."/>
            <person name="Evtushenko L."/>
        </authorList>
    </citation>
    <scope>NUCLEOTIDE SEQUENCE</scope>
    <source>
        <strain evidence="2">VKM Ac-1321</strain>
    </source>
</reference>
<reference evidence="2" key="1">
    <citation type="journal article" date="2014" name="Int. J. Syst. Evol. Microbiol.">
        <title>Complete genome sequence of Corynebacterium casei LMG S-19264T (=DSM 44701T), isolated from a smear-ripened cheese.</title>
        <authorList>
            <consortium name="US DOE Joint Genome Institute (JGI-PGF)"/>
            <person name="Walter F."/>
            <person name="Albersmeier A."/>
            <person name="Kalinowski J."/>
            <person name="Ruckert C."/>
        </authorList>
    </citation>
    <scope>NUCLEOTIDE SEQUENCE</scope>
    <source>
        <strain evidence="2">VKM Ac-1321</strain>
    </source>
</reference>
<dbReference type="RefSeq" id="WP_271189130.1">
    <property type="nucleotide sequence ID" value="NZ_BAAAXA010000001.1"/>
</dbReference>
<accession>A0A9W6KGL9</accession>
<evidence type="ECO:0000313" key="3">
    <source>
        <dbReference type="Proteomes" id="UP001143480"/>
    </source>
</evidence>
<keyword evidence="3" id="KW-1185">Reference proteome</keyword>
<dbReference type="AlphaFoldDB" id="A0A9W6KGL9"/>
<comment type="caution">
    <text evidence="2">The sequence shown here is derived from an EMBL/GenBank/DDBJ whole genome shotgun (WGS) entry which is preliminary data.</text>
</comment>
<sequence length="109" mass="11113">MRLLTVAAGVAVGYVLGTRAGREKYDQIVASTGRLRANPTAGQAVQTVQELFTSPTPAPSPGPSPAVTATPSPALDPAGVAPKPRKRTPAKATTKPITPETASDLETPV</sequence>
<evidence type="ECO:0000256" key="1">
    <source>
        <dbReference type="SAM" id="MobiDB-lite"/>
    </source>
</evidence>
<gene>
    <name evidence="2" type="ORF">GCM10017581_028890</name>
</gene>
<dbReference type="EMBL" id="BSFP01000013">
    <property type="protein sequence ID" value="GLL01148.1"/>
    <property type="molecule type" value="Genomic_DNA"/>
</dbReference>
<feature type="compositionally biased region" description="Low complexity" evidence="1">
    <location>
        <begin position="90"/>
        <end position="102"/>
    </location>
</feature>